<dbReference type="SUPFAM" id="SSF54637">
    <property type="entry name" value="Thioesterase/thiol ester dehydrase-isomerase"/>
    <property type="match status" value="1"/>
</dbReference>
<dbReference type="EMBL" id="NHSD01000330">
    <property type="protein sequence ID" value="MBK5928885.1"/>
    <property type="molecule type" value="Genomic_DNA"/>
</dbReference>
<dbReference type="AlphaFoldDB" id="A0A934TN40"/>
<gene>
    <name evidence="1" type="ORF">CCR87_16345</name>
</gene>
<name>A0A934TN40_9RHOB</name>
<evidence type="ECO:0000313" key="2">
    <source>
        <dbReference type="Proteomes" id="UP000706333"/>
    </source>
</evidence>
<dbReference type="Gene3D" id="3.10.129.10">
    <property type="entry name" value="Hotdog Thioesterase"/>
    <property type="match status" value="1"/>
</dbReference>
<reference evidence="1" key="2">
    <citation type="journal article" date="2020" name="Microorganisms">
        <title>Osmotic Adaptation and Compatible Solute Biosynthesis of Phototrophic Bacteria as Revealed from Genome Analyses.</title>
        <authorList>
            <person name="Imhoff J.F."/>
            <person name="Rahn T."/>
            <person name="Kunzel S."/>
            <person name="Keller A."/>
            <person name="Neulinger S.C."/>
        </authorList>
    </citation>
    <scope>NUCLEOTIDE SEQUENCE</scope>
    <source>
        <strain evidence="1">LMG 28126</strain>
    </source>
</reference>
<keyword evidence="2" id="KW-1185">Reference proteome</keyword>
<dbReference type="RefSeq" id="WP_201158650.1">
    <property type="nucleotide sequence ID" value="NZ_NHSD01000330.1"/>
</dbReference>
<sequence length="142" mass="16066">MTDRLQLFRGVVHPWHHDHFGHMNVRHYAPFFDDATYHMWTLLGLSYATMIPEHGVHTVAAQATTRFVRELTAGDLIAIDGAVIRLGTRSTTFLLRMHHADTGALHATYEAVEVFFDPATRRSAPMPQAVRDRLAAHLVDPE</sequence>
<dbReference type="Pfam" id="PF13279">
    <property type="entry name" value="4HBT_2"/>
    <property type="match status" value="1"/>
</dbReference>
<evidence type="ECO:0008006" key="3">
    <source>
        <dbReference type="Google" id="ProtNLM"/>
    </source>
</evidence>
<proteinExistence type="predicted"/>
<comment type="caution">
    <text evidence="1">The sequence shown here is derived from an EMBL/GenBank/DDBJ whole genome shotgun (WGS) entry which is preliminary data.</text>
</comment>
<dbReference type="InterPro" id="IPR029069">
    <property type="entry name" value="HotDog_dom_sf"/>
</dbReference>
<dbReference type="CDD" id="cd00586">
    <property type="entry name" value="4HBT"/>
    <property type="match status" value="1"/>
</dbReference>
<evidence type="ECO:0000313" key="1">
    <source>
        <dbReference type="EMBL" id="MBK5928885.1"/>
    </source>
</evidence>
<protein>
    <recommendedName>
        <fullName evidence="3">(3S)-malyl-CoA thioesterase</fullName>
    </recommendedName>
</protein>
<reference evidence="1" key="1">
    <citation type="submission" date="2017-05" db="EMBL/GenBank/DDBJ databases">
        <authorList>
            <person name="Imhoff J.F."/>
            <person name="Rahn T."/>
            <person name="Kuenzel S."/>
            <person name="Neulinger S.C."/>
        </authorList>
    </citation>
    <scope>NUCLEOTIDE SEQUENCE</scope>
    <source>
        <strain evidence="1">LMG 28126</strain>
    </source>
</reference>
<accession>A0A934TN40</accession>
<dbReference type="Proteomes" id="UP000706333">
    <property type="component" value="Unassembled WGS sequence"/>
</dbReference>
<organism evidence="1 2">
    <name type="scientific">Rhodobaculum claviforme</name>
    <dbReference type="NCBI Taxonomy" id="1549854"/>
    <lineage>
        <taxon>Bacteria</taxon>
        <taxon>Pseudomonadati</taxon>
        <taxon>Pseudomonadota</taxon>
        <taxon>Alphaproteobacteria</taxon>
        <taxon>Rhodobacterales</taxon>
        <taxon>Paracoccaceae</taxon>
        <taxon>Rhodobaculum</taxon>
    </lineage>
</organism>